<dbReference type="PANTHER" id="PTHR40515:SF1">
    <property type="entry name" value="CILIA- AND FLAGELLA-ASSOCIATED PROTEIN 157"/>
    <property type="match status" value="1"/>
</dbReference>
<proteinExistence type="predicted"/>
<feature type="region of interest" description="Disordered" evidence="2">
    <location>
        <begin position="271"/>
        <end position="303"/>
    </location>
</feature>
<dbReference type="Proteomes" id="UP000041254">
    <property type="component" value="Unassembled WGS sequence"/>
</dbReference>
<dbReference type="VEuPathDB" id="CryptoDB:Vbra_14445"/>
<accession>A0A0G4F575</accession>
<evidence type="ECO:0000256" key="1">
    <source>
        <dbReference type="SAM" id="Coils"/>
    </source>
</evidence>
<dbReference type="STRING" id="1169540.A0A0G4F575"/>
<dbReference type="OrthoDB" id="193329at2759"/>
<feature type="region of interest" description="Disordered" evidence="2">
    <location>
        <begin position="1"/>
        <end position="77"/>
    </location>
</feature>
<feature type="compositionally biased region" description="Polar residues" evidence="2">
    <location>
        <begin position="1"/>
        <end position="13"/>
    </location>
</feature>
<dbReference type="OMA" id="RQYKVRI"/>
<dbReference type="PANTHER" id="PTHR40515">
    <property type="entry name" value="CILIA- AND FLAGELLA-ASSOCIATED PROTEIN 157"/>
    <property type="match status" value="1"/>
</dbReference>
<feature type="coiled-coil region" evidence="1">
    <location>
        <begin position="309"/>
        <end position="339"/>
    </location>
</feature>
<sequence length="431" mass="49730">MMEKSVQQMQEATNRLLEATPELAQPDRGSRHTTKKDTLIQPPETKRDKKSARSSYDEAGGAPSGGGGGGGPSSAMAELRRRNQELADQVKELEQQLKYRTSTYIEQEARFKEQIGLLEKQLQHRTDDDYHKRMQSIRGLHEDTLHGLELIQGNTARILQDQEKDLMRAFRARIQDLNKELKTKENMKGDYSAELQARHRRVLHELHAAQELAQIFDKKNRSLQGDNQRLQERLRTREDDRQAVMKELVAARRENKRLNNEVEELTDARLREQKAGSQMEATASSAPQRDGQEGMKPPHGIDYNANRIYERDLQRREEVQRLRRALEAERRANAGLQRQLNNFLASRSECEILLRGALDDVKHEIRRRRAAAAQEGDRRTPVPPTEEVPVQEFSVADRERVIELLLSQERVVQCLYERTFPDVQQTTPPAD</sequence>
<evidence type="ECO:0008006" key="5">
    <source>
        <dbReference type="Google" id="ProtNLM"/>
    </source>
</evidence>
<keyword evidence="4" id="KW-1185">Reference proteome</keyword>
<organism evidence="3 4">
    <name type="scientific">Vitrella brassicaformis (strain CCMP3155)</name>
    <dbReference type="NCBI Taxonomy" id="1169540"/>
    <lineage>
        <taxon>Eukaryota</taxon>
        <taxon>Sar</taxon>
        <taxon>Alveolata</taxon>
        <taxon>Colpodellida</taxon>
        <taxon>Vitrellaceae</taxon>
        <taxon>Vitrella</taxon>
    </lineage>
</organism>
<evidence type="ECO:0000313" key="3">
    <source>
        <dbReference type="EMBL" id="CEM07368.1"/>
    </source>
</evidence>
<dbReference type="AlphaFoldDB" id="A0A0G4F575"/>
<evidence type="ECO:0000313" key="4">
    <source>
        <dbReference type="Proteomes" id="UP000041254"/>
    </source>
</evidence>
<protein>
    <recommendedName>
        <fullName evidence="5">Cilia- and flagella-associated protein 157</fullName>
    </recommendedName>
</protein>
<dbReference type="InParanoid" id="A0A0G4F575"/>
<keyword evidence="1" id="KW-0175">Coiled coil</keyword>
<reference evidence="3 4" key="1">
    <citation type="submission" date="2014-11" db="EMBL/GenBank/DDBJ databases">
        <authorList>
            <person name="Zhu J."/>
            <person name="Qi W."/>
            <person name="Song R."/>
        </authorList>
    </citation>
    <scope>NUCLEOTIDE SEQUENCE [LARGE SCALE GENOMIC DNA]</scope>
</reference>
<dbReference type="PhylomeDB" id="A0A0G4F575"/>
<feature type="compositionally biased region" description="Gly residues" evidence="2">
    <location>
        <begin position="62"/>
        <end position="72"/>
    </location>
</feature>
<feature type="compositionally biased region" description="Polar residues" evidence="2">
    <location>
        <begin position="275"/>
        <end position="287"/>
    </location>
</feature>
<evidence type="ECO:0000256" key="2">
    <source>
        <dbReference type="SAM" id="MobiDB-lite"/>
    </source>
</evidence>
<dbReference type="EMBL" id="CDMY01000376">
    <property type="protein sequence ID" value="CEM07368.1"/>
    <property type="molecule type" value="Genomic_DNA"/>
</dbReference>
<gene>
    <name evidence="3" type="ORF">Vbra_14445</name>
</gene>
<name>A0A0G4F575_VITBC</name>